<protein>
    <submittedName>
        <fullName evidence="2">Putative da-p36 protein</fullName>
    </submittedName>
</protein>
<evidence type="ECO:0000313" key="2">
    <source>
        <dbReference type="EMBL" id="JAA54169.1"/>
    </source>
</evidence>
<organism evidence="2">
    <name type="scientific">Rhipicephalus pulchellus</name>
    <name type="common">Yellow backed tick</name>
    <name type="synonym">Dermacentor pulchellus</name>
    <dbReference type="NCBI Taxonomy" id="72859"/>
    <lineage>
        <taxon>Eukaryota</taxon>
        <taxon>Metazoa</taxon>
        <taxon>Ecdysozoa</taxon>
        <taxon>Arthropoda</taxon>
        <taxon>Chelicerata</taxon>
        <taxon>Arachnida</taxon>
        <taxon>Acari</taxon>
        <taxon>Parasitiformes</taxon>
        <taxon>Ixodida</taxon>
        <taxon>Ixodoidea</taxon>
        <taxon>Ixodidae</taxon>
        <taxon>Rhipicephalinae</taxon>
        <taxon>Rhipicephalus</taxon>
        <taxon>Rhipicephalus</taxon>
    </lineage>
</organism>
<accession>L7LTL3</accession>
<sequence>MTAMILMALLTPMFLITPSEAKTQKGKTVRPAIIVKWSQEKPSNMTQMVNLTDEAEKLIKTVVGRKGNLKTFNFTGGYRSTSESPVNATVNPLIYGVGCNNTAHFENPKCKDLLTWDIDKGIETPLDLNVNVSVQFLNQTIIVTLDLNRASSITWSQRKKLNPSKMKGPTAVVKQQCNFSAEITFMGYVAYALEDVRGDMPENNAFDIVYLKNETIGLEKRHNMLSYNVTGTFRHYQRCKSKEAERHKRIAFS</sequence>
<reference evidence="2" key="1">
    <citation type="submission" date="2012-11" db="EMBL/GenBank/DDBJ databases">
        <authorList>
            <person name="Lucero-Rivera Y.E."/>
            <person name="Tovar-Ramirez D."/>
        </authorList>
    </citation>
    <scope>NUCLEOTIDE SEQUENCE</scope>
    <source>
        <tissue evidence="2">Salivary gland</tissue>
    </source>
</reference>
<feature type="signal peptide" evidence="1">
    <location>
        <begin position="1"/>
        <end position="21"/>
    </location>
</feature>
<feature type="chain" id="PRO_5003981298" evidence="1">
    <location>
        <begin position="22"/>
        <end position="253"/>
    </location>
</feature>
<keyword evidence="1" id="KW-0732">Signal</keyword>
<name>L7LTL3_RHIPC</name>
<proteinExistence type="evidence at transcript level"/>
<reference evidence="2" key="2">
    <citation type="journal article" date="2015" name="J. Proteomics">
        <title>Sexual differences in the sialomes of the zebra tick, Rhipicephalus pulchellus.</title>
        <authorList>
            <person name="Tan A.W."/>
            <person name="Francischetti I.M."/>
            <person name="Slovak M."/>
            <person name="Kini R.M."/>
            <person name="Ribeiro J.M."/>
        </authorList>
    </citation>
    <scope>NUCLEOTIDE SEQUENCE</scope>
    <source>
        <tissue evidence="2">Salivary gland</tissue>
    </source>
</reference>
<evidence type="ECO:0000256" key="1">
    <source>
        <dbReference type="SAM" id="SignalP"/>
    </source>
</evidence>
<dbReference type="EMBL" id="GACK01010865">
    <property type="protein sequence ID" value="JAA54169.1"/>
    <property type="molecule type" value="mRNA"/>
</dbReference>
<dbReference type="AlphaFoldDB" id="L7LTL3"/>